<proteinExistence type="predicted"/>
<accession>A0A699X9K2</accession>
<name>A0A699X9K2_TANCI</name>
<organism evidence="1">
    <name type="scientific">Tanacetum cinerariifolium</name>
    <name type="common">Dalmatian daisy</name>
    <name type="synonym">Chrysanthemum cinerariifolium</name>
    <dbReference type="NCBI Taxonomy" id="118510"/>
    <lineage>
        <taxon>Eukaryota</taxon>
        <taxon>Viridiplantae</taxon>
        <taxon>Streptophyta</taxon>
        <taxon>Embryophyta</taxon>
        <taxon>Tracheophyta</taxon>
        <taxon>Spermatophyta</taxon>
        <taxon>Magnoliopsida</taxon>
        <taxon>eudicotyledons</taxon>
        <taxon>Gunneridae</taxon>
        <taxon>Pentapetalae</taxon>
        <taxon>asterids</taxon>
        <taxon>campanulids</taxon>
        <taxon>Asterales</taxon>
        <taxon>Asteraceae</taxon>
        <taxon>Asteroideae</taxon>
        <taxon>Anthemideae</taxon>
        <taxon>Anthemidinae</taxon>
        <taxon>Tanacetum</taxon>
    </lineage>
</organism>
<gene>
    <name evidence="1" type="ORF">Tci_928801</name>
</gene>
<reference evidence="1" key="1">
    <citation type="journal article" date="2019" name="Sci. Rep.">
        <title>Draft genome of Tanacetum cinerariifolium, the natural source of mosquito coil.</title>
        <authorList>
            <person name="Yamashiro T."/>
            <person name="Shiraishi A."/>
            <person name="Satake H."/>
            <person name="Nakayama K."/>
        </authorList>
    </citation>
    <scope>NUCLEOTIDE SEQUENCE</scope>
</reference>
<feature type="non-terminal residue" evidence="1">
    <location>
        <position position="1"/>
    </location>
</feature>
<sequence>AARQRGVWTTGDLLQRMRQPDAVCMAPNALRDWLQPGKRQMSHRRIDDVRVS</sequence>
<dbReference type="AlphaFoldDB" id="A0A699X9K2"/>
<dbReference type="EMBL" id="BKCJ011833889">
    <property type="protein sequence ID" value="GFD56832.1"/>
    <property type="molecule type" value="Genomic_DNA"/>
</dbReference>
<comment type="caution">
    <text evidence="1">The sequence shown here is derived from an EMBL/GenBank/DDBJ whole genome shotgun (WGS) entry which is preliminary data.</text>
</comment>
<protein>
    <submittedName>
        <fullName evidence="1">Uncharacterized protein</fullName>
    </submittedName>
</protein>
<evidence type="ECO:0000313" key="1">
    <source>
        <dbReference type="EMBL" id="GFD56832.1"/>
    </source>
</evidence>